<keyword evidence="10" id="KW-0739">Sodium transport</keyword>
<evidence type="ECO:0000256" key="3">
    <source>
        <dbReference type="ARBA" id="ARBA00022448"/>
    </source>
</evidence>
<evidence type="ECO:0000256" key="7">
    <source>
        <dbReference type="ARBA" id="ARBA00023053"/>
    </source>
</evidence>
<evidence type="ECO:0000313" key="13">
    <source>
        <dbReference type="Proteomes" id="UP000749559"/>
    </source>
</evidence>
<evidence type="ECO:0000256" key="9">
    <source>
        <dbReference type="ARBA" id="ARBA00023136"/>
    </source>
</evidence>
<dbReference type="InterPro" id="IPR051163">
    <property type="entry name" value="Sodium:Solute_Symporter_SSF"/>
</dbReference>
<evidence type="ECO:0000256" key="4">
    <source>
        <dbReference type="ARBA" id="ARBA00022475"/>
    </source>
</evidence>
<keyword evidence="9" id="KW-0472">Membrane</keyword>
<keyword evidence="6" id="KW-1133">Transmembrane helix</keyword>
<evidence type="ECO:0000256" key="1">
    <source>
        <dbReference type="ARBA" id="ARBA00004651"/>
    </source>
</evidence>
<dbReference type="GO" id="GO:0005886">
    <property type="term" value="C:plasma membrane"/>
    <property type="evidence" value="ECO:0007669"/>
    <property type="project" value="UniProtKB-SubCell"/>
</dbReference>
<keyword evidence="8" id="KW-0406">Ion transport</keyword>
<keyword evidence="4" id="KW-1003">Cell membrane</keyword>
<dbReference type="AlphaFoldDB" id="A0A8J1TCY0"/>
<dbReference type="PANTHER" id="PTHR42985:SF2">
    <property type="entry name" value="SODIUM-DEPENDENT MULTIVITAMIN TRANSPORTER"/>
    <property type="match status" value="1"/>
</dbReference>
<evidence type="ECO:0000256" key="6">
    <source>
        <dbReference type="ARBA" id="ARBA00022989"/>
    </source>
</evidence>
<gene>
    <name evidence="12" type="ORF">OFUS_LOCUS22811</name>
</gene>
<dbReference type="Pfam" id="PF00474">
    <property type="entry name" value="SSF"/>
    <property type="match status" value="1"/>
</dbReference>
<dbReference type="CDD" id="cd11492">
    <property type="entry name" value="SLC5sbd_NIS-SMVT"/>
    <property type="match status" value="1"/>
</dbReference>
<evidence type="ECO:0000313" key="12">
    <source>
        <dbReference type="EMBL" id="CAH1798706.1"/>
    </source>
</evidence>
<dbReference type="GO" id="GO:0006814">
    <property type="term" value="P:sodium ion transport"/>
    <property type="evidence" value="ECO:0007669"/>
    <property type="project" value="UniProtKB-KW"/>
</dbReference>
<keyword evidence="3" id="KW-0813">Transport</keyword>
<protein>
    <submittedName>
        <fullName evidence="12">Uncharacterized protein</fullName>
    </submittedName>
</protein>
<evidence type="ECO:0000256" key="2">
    <source>
        <dbReference type="ARBA" id="ARBA00006434"/>
    </source>
</evidence>
<evidence type="ECO:0000256" key="8">
    <source>
        <dbReference type="ARBA" id="ARBA00023065"/>
    </source>
</evidence>
<dbReference type="OrthoDB" id="6132759at2759"/>
<comment type="caution">
    <text evidence="12">The sequence shown here is derived from an EMBL/GenBank/DDBJ whole genome shotgun (WGS) entry which is preliminary data.</text>
</comment>
<accession>A0A8J1TCY0</accession>
<dbReference type="Gene3D" id="1.20.1730.10">
    <property type="entry name" value="Sodium/glucose cotransporter"/>
    <property type="match status" value="1"/>
</dbReference>
<comment type="subcellular location">
    <subcellularLocation>
        <location evidence="1">Cell membrane</location>
        <topology evidence="1">Multi-pass membrane protein</topology>
    </subcellularLocation>
</comment>
<dbReference type="Proteomes" id="UP000749559">
    <property type="component" value="Unassembled WGS sequence"/>
</dbReference>
<dbReference type="PROSITE" id="PS50283">
    <property type="entry name" value="NA_SOLUT_SYMP_3"/>
    <property type="match status" value="1"/>
</dbReference>
<dbReference type="NCBIfam" id="TIGR00813">
    <property type="entry name" value="sss"/>
    <property type="match status" value="1"/>
</dbReference>
<keyword evidence="5" id="KW-0812">Transmembrane</keyword>
<evidence type="ECO:0000256" key="5">
    <source>
        <dbReference type="ARBA" id="ARBA00022692"/>
    </source>
</evidence>
<reference evidence="12" key="1">
    <citation type="submission" date="2022-03" db="EMBL/GenBank/DDBJ databases">
        <authorList>
            <person name="Martin C."/>
        </authorList>
    </citation>
    <scope>NUCLEOTIDE SEQUENCE</scope>
</reference>
<dbReference type="InterPro" id="IPR001734">
    <property type="entry name" value="Na/solute_symporter"/>
</dbReference>
<comment type="similarity">
    <text evidence="2 11">Belongs to the sodium:solute symporter (SSF) (TC 2.A.21) family.</text>
</comment>
<evidence type="ECO:0000256" key="11">
    <source>
        <dbReference type="RuleBase" id="RU362091"/>
    </source>
</evidence>
<dbReference type="GO" id="GO:0015293">
    <property type="term" value="F:symporter activity"/>
    <property type="evidence" value="ECO:0007669"/>
    <property type="project" value="TreeGrafter"/>
</dbReference>
<proteinExistence type="inferred from homology"/>
<evidence type="ECO:0000256" key="10">
    <source>
        <dbReference type="ARBA" id="ARBA00023201"/>
    </source>
</evidence>
<sequence length="660" mass="72930">MTDMVTFHWADYLVFSVVLLASALIGVYYGCTGKKQSTSDEFLLGDRQMPLFPVSMSMVATFFSAVSVLGAPSEIYNYGTLYWLWVISFWIALPITAHVYLPIYYDLKLTSAYEYLDRRFNKVIRIMGIITYTFHILIYMSVILYGPSVAFELVSKLPYWATVLLGGFVCLFYTSFGGMKAVLWADTLQVAVILIGILALIIQGCINLGGVGEAFRIANENRRIEFFNWNPDPTERHTTLTVIIGGTFTVLVIYAGNQQMIQRYLTVDTKRRAQIAVYANMPLTFIAQSLFCLTGVVLFAAYATCDPLTQEQIKNRDQMVTYMVMDILGHLKGMGGLFMASVFAAAMSTMSSGQNALAAVYLEDVAKPIYESVHKRPMPAKFAVGLSKAFAVFFGIATMALAFVIDQLGGEILTLALKIFGIIGGPLLGLFTLGILFPCANAWGAGAGLIASLAIEFWINLGFILNGLTTPTLPTRTDGCPNATFTSNATFTTMVSTTTTMVYETTQAVEPTEEPAIFYMYKISYMWFTVIALLVTFIVGLPVSWIAAKITGRYKTEDVDPCLVWPICDKICCCLPEMFRGCCRVPERKGDESPYTQNGELNKAFDSTNDNIVFGNMAHIGAQNGTSDKYVDEHKYLANGNAINTIEQTNHTELADVTQL</sequence>
<organism evidence="12 13">
    <name type="scientific">Owenia fusiformis</name>
    <name type="common">Polychaete worm</name>
    <dbReference type="NCBI Taxonomy" id="6347"/>
    <lineage>
        <taxon>Eukaryota</taxon>
        <taxon>Metazoa</taxon>
        <taxon>Spiralia</taxon>
        <taxon>Lophotrochozoa</taxon>
        <taxon>Annelida</taxon>
        <taxon>Polychaeta</taxon>
        <taxon>Sedentaria</taxon>
        <taxon>Canalipalpata</taxon>
        <taxon>Sabellida</taxon>
        <taxon>Oweniida</taxon>
        <taxon>Oweniidae</taxon>
        <taxon>Owenia</taxon>
    </lineage>
</organism>
<dbReference type="PANTHER" id="PTHR42985">
    <property type="entry name" value="SODIUM-COUPLED MONOCARBOXYLATE TRANSPORTER"/>
    <property type="match status" value="1"/>
</dbReference>
<keyword evidence="7" id="KW-0915">Sodium</keyword>
<dbReference type="EMBL" id="CAIIXF020000011">
    <property type="protein sequence ID" value="CAH1798706.1"/>
    <property type="molecule type" value="Genomic_DNA"/>
</dbReference>
<keyword evidence="13" id="KW-1185">Reference proteome</keyword>
<dbReference type="InterPro" id="IPR038377">
    <property type="entry name" value="Na/Glc_symporter_sf"/>
</dbReference>
<name>A0A8J1TCY0_OWEFU</name>